<dbReference type="SUPFAM" id="SSF160519">
    <property type="entry name" value="BB2672-like"/>
    <property type="match status" value="1"/>
</dbReference>
<keyword evidence="2" id="KW-1185">Reference proteome</keyword>
<dbReference type="EMBL" id="FQZY01000050">
    <property type="protein sequence ID" value="SHK45731.1"/>
    <property type="molecule type" value="Genomic_DNA"/>
</dbReference>
<dbReference type="InterPro" id="IPR035936">
    <property type="entry name" value="BB2672"/>
</dbReference>
<evidence type="ECO:0000313" key="2">
    <source>
        <dbReference type="Proteomes" id="UP000184301"/>
    </source>
</evidence>
<evidence type="ECO:0000313" key="1">
    <source>
        <dbReference type="EMBL" id="SHK45731.1"/>
    </source>
</evidence>
<dbReference type="Pfam" id="PF06684">
    <property type="entry name" value="AA_synth"/>
    <property type="match status" value="1"/>
</dbReference>
<dbReference type="STRING" id="1121950.SAMN02745243_02986"/>
<reference evidence="1 2" key="1">
    <citation type="submission" date="2016-11" db="EMBL/GenBank/DDBJ databases">
        <authorList>
            <person name="Jaros S."/>
            <person name="Januszkiewicz K."/>
            <person name="Wedrychowicz H."/>
        </authorList>
    </citation>
    <scope>NUCLEOTIDE SEQUENCE [LARGE SCALE GENOMIC DNA]</scope>
    <source>
        <strain evidence="1 2">DSM 15480</strain>
    </source>
</reference>
<proteinExistence type="predicted"/>
<name>A0A1M6SLV0_9FIRM</name>
<organism evidence="1 2">
    <name type="scientific">Hespellia stercorisuis DSM 15480</name>
    <dbReference type="NCBI Taxonomy" id="1121950"/>
    <lineage>
        <taxon>Bacteria</taxon>
        <taxon>Bacillati</taxon>
        <taxon>Bacillota</taxon>
        <taxon>Clostridia</taxon>
        <taxon>Lachnospirales</taxon>
        <taxon>Lachnospiraceae</taxon>
        <taxon>Hespellia</taxon>
    </lineage>
</organism>
<dbReference type="Gene3D" id="3.30.1330.110">
    <property type="entry name" value="BB2672"/>
    <property type="match status" value="1"/>
</dbReference>
<dbReference type="InterPro" id="IPR009569">
    <property type="entry name" value="AA_synth_put"/>
</dbReference>
<gene>
    <name evidence="1" type="ORF">SAMN02745243_02986</name>
</gene>
<sequence>MENLSIRKIVTNVEETYFEGFTKLDTPIKKCSVAAVIKNPFAGSYVEDLSALTDIGEYLGGYLTRLAVEAMNIAPSDANSYGKGAIIGLNGELEHGAAILHPKLGKPMREQVNGGKAIIPSAKKAGPAGTSLDVPLHYKDAAFVRTHYDAMEVRIPDAPKADEIVVAIVVTNGGRPHPRIGGLQVSEIKGEDGLR</sequence>
<dbReference type="RefSeq" id="WP_073111884.1">
    <property type="nucleotide sequence ID" value="NZ_FQZY01000050.1"/>
</dbReference>
<protein>
    <submittedName>
        <fullName evidence="1">Amino acid synthesis</fullName>
    </submittedName>
</protein>
<dbReference type="Proteomes" id="UP000184301">
    <property type="component" value="Unassembled WGS sequence"/>
</dbReference>
<dbReference type="OrthoDB" id="9803312at2"/>
<accession>A0A1M6SLV0</accession>
<dbReference type="AlphaFoldDB" id="A0A1M6SLV0"/>